<evidence type="ECO:0000313" key="1">
    <source>
        <dbReference type="EMBL" id="KAL3649102.1"/>
    </source>
</evidence>
<keyword evidence="2" id="KW-1185">Reference proteome</keyword>
<name>A0ABD3E5L7_9LAMI</name>
<organism evidence="1 2">
    <name type="scientific">Castilleja foliolosa</name>
    <dbReference type="NCBI Taxonomy" id="1961234"/>
    <lineage>
        <taxon>Eukaryota</taxon>
        <taxon>Viridiplantae</taxon>
        <taxon>Streptophyta</taxon>
        <taxon>Embryophyta</taxon>
        <taxon>Tracheophyta</taxon>
        <taxon>Spermatophyta</taxon>
        <taxon>Magnoliopsida</taxon>
        <taxon>eudicotyledons</taxon>
        <taxon>Gunneridae</taxon>
        <taxon>Pentapetalae</taxon>
        <taxon>asterids</taxon>
        <taxon>lamiids</taxon>
        <taxon>Lamiales</taxon>
        <taxon>Orobanchaceae</taxon>
        <taxon>Pedicularideae</taxon>
        <taxon>Castillejinae</taxon>
        <taxon>Castilleja</taxon>
    </lineage>
</organism>
<dbReference type="EMBL" id="JAVIJP010000007">
    <property type="protein sequence ID" value="KAL3649102.1"/>
    <property type="molecule type" value="Genomic_DNA"/>
</dbReference>
<reference evidence="2" key="1">
    <citation type="journal article" date="2024" name="IScience">
        <title>Strigolactones Initiate the Formation of Haustorium-like Structures in Castilleja.</title>
        <authorList>
            <person name="Buerger M."/>
            <person name="Peterson D."/>
            <person name="Chory J."/>
        </authorList>
    </citation>
    <scope>NUCLEOTIDE SEQUENCE [LARGE SCALE GENOMIC DNA]</scope>
</reference>
<proteinExistence type="predicted"/>
<protein>
    <submittedName>
        <fullName evidence="1">Uncharacterized protein</fullName>
    </submittedName>
</protein>
<comment type="caution">
    <text evidence="1">The sequence shown here is derived from an EMBL/GenBank/DDBJ whole genome shotgun (WGS) entry which is preliminary data.</text>
</comment>
<gene>
    <name evidence="1" type="ORF">CASFOL_005505</name>
</gene>
<evidence type="ECO:0000313" key="2">
    <source>
        <dbReference type="Proteomes" id="UP001632038"/>
    </source>
</evidence>
<sequence length="154" mass="16848">MVVRRSAILRSNPGARRAALSAKRMNGGPDSPEIGLWRRLEAWIFKIWSLRVQIMIMIGSGKHSSRVDDDVIFRQLTVMTSVACIVPAAKDDVSLELDVDGVAGRSWACGGESRTVAGFSAGSVQPLIAFHQPRAFNLVLLCIKLASKNVFDMH</sequence>
<dbReference type="Proteomes" id="UP001632038">
    <property type="component" value="Unassembled WGS sequence"/>
</dbReference>
<accession>A0ABD3E5L7</accession>
<dbReference type="AlphaFoldDB" id="A0ABD3E5L7"/>